<name>A0A8D2NLH0_ZOSLA</name>
<dbReference type="Proteomes" id="UP000694401">
    <property type="component" value="Unassembled WGS sequence"/>
</dbReference>
<reference evidence="2" key="2">
    <citation type="submission" date="2025-09" db="UniProtKB">
        <authorList>
            <consortium name="Ensembl"/>
        </authorList>
    </citation>
    <scope>IDENTIFICATION</scope>
</reference>
<keyword evidence="3" id="KW-1185">Reference proteome</keyword>
<feature type="region of interest" description="Disordered" evidence="1">
    <location>
        <begin position="116"/>
        <end position="146"/>
    </location>
</feature>
<feature type="region of interest" description="Disordered" evidence="1">
    <location>
        <begin position="1"/>
        <end position="49"/>
    </location>
</feature>
<proteinExistence type="predicted"/>
<feature type="compositionally biased region" description="Basic residues" evidence="1">
    <location>
        <begin position="1"/>
        <end position="13"/>
    </location>
</feature>
<accession>A0A8D2NLH0</accession>
<dbReference type="Ensembl" id="ENSZLMT00000001493.1">
    <property type="protein sequence ID" value="ENSZLMP00000001429.1"/>
    <property type="gene ID" value="ENSZLMG00000001111.1"/>
</dbReference>
<dbReference type="AlphaFoldDB" id="A0A8D2NLH0"/>
<evidence type="ECO:0000313" key="2">
    <source>
        <dbReference type="Ensembl" id="ENSZLMP00000001429.1"/>
    </source>
</evidence>
<evidence type="ECO:0000256" key="1">
    <source>
        <dbReference type="SAM" id="MobiDB-lite"/>
    </source>
</evidence>
<reference evidence="2" key="1">
    <citation type="submission" date="2025-08" db="UniProtKB">
        <authorList>
            <consortium name="Ensembl"/>
        </authorList>
    </citation>
    <scope>IDENTIFICATION</scope>
</reference>
<sequence length="146" mass="15886">MYCQRWRHRKRGHSGQQQGEQNGEDPDAQADKLHPVPLLSGSPGGVDDGQVAVHANAGQQKDAAVEVGFLQHRDGFAHHSAEDPLVRSVSCPKRQAQSKEQVCHSQVEQVDVSDGAAGVAGGHHQHHQPIPHHTEDEDKLSFITPL</sequence>
<organism evidence="2 3">
    <name type="scientific">Zosterops lateralis melanops</name>
    <dbReference type="NCBI Taxonomy" id="1220523"/>
    <lineage>
        <taxon>Eukaryota</taxon>
        <taxon>Metazoa</taxon>
        <taxon>Chordata</taxon>
        <taxon>Craniata</taxon>
        <taxon>Vertebrata</taxon>
        <taxon>Euteleostomi</taxon>
        <taxon>Archelosauria</taxon>
        <taxon>Archosauria</taxon>
        <taxon>Dinosauria</taxon>
        <taxon>Saurischia</taxon>
        <taxon>Theropoda</taxon>
        <taxon>Coelurosauria</taxon>
        <taxon>Aves</taxon>
        <taxon>Neognathae</taxon>
        <taxon>Neoaves</taxon>
        <taxon>Telluraves</taxon>
        <taxon>Australaves</taxon>
        <taxon>Passeriformes</taxon>
        <taxon>Sylvioidea</taxon>
        <taxon>Zosteropidae</taxon>
        <taxon>Zosterops</taxon>
    </lineage>
</organism>
<evidence type="ECO:0000313" key="3">
    <source>
        <dbReference type="Proteomes" id="UP000694401"/>
    </source>
</evidence>
<protein>
    <submittedName>
        <fullName evidence="2">Uncharacterized protein</fullName>
    </submittedName>
</protein>